<dbReference type="SUPFAM" id="SSF53335">
    <property type="entry name" value="S-adenosyl-L-methionine-dependent methyltransferases"/>
    <property type="match status" value="1"/>
</dbReference>
<evidence type="ECO:0000256" key="3">
    <source>
        <dbReference type="ARBA" id="ARBA00022603"/>
    </source>
</evidence>
<reference evidence="9" key="1">
    <citation type="journal article" date="2019" name="Int. J. Syst. Evol. Microbiol.">
        <title>The Global Catalogue of Microorganisms (GCM) 10K type strain sequencing project: providing services to taxonomists for standard genome sequencing and annotation.</title>
        <authorList>
            <consortium name="The Broad Institute Genomics Platform"/>
            <consortium name="The Broad Institute Genome Sequencing Center for Infectious Disease"/>
            <person name="Wu L."/>
            <person name="Ma J."/>
        </authorList>
    </citation>
    <scope>NUCLEOTIDE SEQUENCE [LARGE SCALE GENOMIC DNA]</scope>
    <source>
        <strain evidence="9">NBRC 105830</strain>
    </source>
</reference>
<protein>
    <recommendedName>
        <fullName evidence="6">Ribosomal RNA small subunit methyltransferase G</fullName>
        <ecNumber evidence="6">2.1.1.-</ecNumber>
    </recommendedName>
    <alternativeName>
        <fullName evidence="6">16S rRNA 7-methylguanosine methyltransferase</fullName>
        <shortName evidence="6">16S rRNA m7G methyltransferase</shortName>
    </alternativeName>
</protein>
<feature type="binding site" evidence="6">
    <location>
        <position position="85"/>
    </location>
    <ligand>
        <name>S-adenosyl-L-methionine</name>
        <dbReference type="ChEBI" id="CHEBI:59789"/>
    </ligand>
</feature>
<feature type="binding site" evidence="6">
    <location>
        <position position="151"/>
    </location>
    <ligand>
        <name>S-adenosyl-L-methionine</name>
        <dbReference type="ChEBI" id="CHEBI:59789"/>
    </ligand>
</feature>
<dbReference type="InterPro" id="IPR003682">
    <property type="entry name" value="rRNA_ssu_MeTfrase_G"/>
</dbReference>
<feature type="binding site" evidence="6">
    <location>
        <begin position="136"/>
        <end position="137"/>
    </location>
    <ligand>
        <name>S-adenosyl-L-methionine</name>
        <dbReference type="ChEBI" id="CHEBI:59789"/>
    </ligand>
</feature>
<proteinExistence type="inferred from homology"/>
<dbReference type="RefSeq" id="WP_338155612.1">
    <property type="nucleotide sequence ID" value="NZ_BSUJ01000001.1"/>
</dbReference>
<name>A0ABQ6HV65_9MICO</name>
<comment type="caution">
    <text evidence="8">The sequence shown here is derived from an EMBL/GenBank/DDBJ whole genome shotgun (WGS) entry which is preliminary data.</text>
</comment>
<keyword evidence="4 6" id="KW-0808">Transferase</keyword>
<evidence type="ECO:0000313" key="9">
    <source>
        <dbReference type="Proteomes" id="UP001157109"/>
    </source>
</evidence>
<accession>A0ABQ6HV65</accession>
<evidence type="ECO:0000256" key="1">
    <source>
        <dbReference type="ARBA" id="ARBA00022490"/>
    </source>
</evidence>
<keyword evidence="3 6" id="KW-0489">Methyltransferase</keyword>
<evidence type="ECO:0000256" key="2">
    <source>
        <dbReference type="ARBA" id="ARBA00022552"/>
    </source>
</evidence>
<evidence type="ECO:0000256" key="7">
    <source>
        <dbReference type="SAM" id="MobiDB-lite"/>
    </source>
</evidence>
<feature type="compositionally biased region" description="Gly residues" evidence="7">
    <location>
        <begin position="230"/>
        <end position="240"/>
    </location>
</feature>
<comment type="caution">
    <text evidence="6">Lacks conserved residue(s) required for the propagation of feature annotation.</text>
</comment>
<keyword evidence="5 6" id="KW-0949">S-adenosyl-L-methionine</keyword>
<dbReference type="PANTHER" id="PTHR31760">
    <property type="entry name" value="S-ADENOSYL-L-METHIONINE-DEPENDENT METHYLTRANSFERASES SUPERFAMILY PROTEIN"/>
    <property type="match status" value="1"/>
</dbReference>
<dbReference type="EC" id="2.1.1.-" evidence="6"/>
<comment type="similarity">
    <text evidence="6">Belongs to the methyltransferase superfamily. RNA methyltransferase RsmG family.</text>
</comment>
<evidence type="ECO:0000256" key="6">
    <source>
        <dbReference type="HAMAP-Rule" id="MF_00074"/>
    </source>
</evidence>
<dbReference type="PANTHER" id="PTHR31760:SF0">
    <property type="entry name" value="S-ADENOSYL-L-METHIONINE-DEPENDENT METHYLTRANSFERASES SUPERFAMILY PROTEIN"/>
    <property type="match status" value="1"/>
</dbReference>
<evidence type="ECO:0000256" key="5">
    <source>
        <dbReference type="ARBA" id="ARBA00022691"/>
    </source>
</evidence>
<dbReference type="NCBIfam" id="TIGR00138">
    <property type="entry name" value="rsmG_gidB"/>
    <property type="match status" value="1"/>
</dbReference>
<comment type="function">
    <text evidence="6">Specifically methylates the N7 position of a guanine in 16S rRNA.</text>
</comment>
<dbReference type="HAMAP" id="MF_00074">
    <property type="entry name" value="16SrRNA_methyltr_G"/>
    <property type="match status" value="1"/>
</dbReference>
<evidence type="ECO:0000256" key="4">
    <source>
        <dbReference type="ARBA" id="ARBA00022679"/>
    </source>
</evidence>
<feature type="binding site" evidence="6">
    <location>
        <position position="90"/>
    </location>
    <ligand>
        <name>S-adenosyl-L-methionine</name>
        <dbReference type="ChEBI" id="CHEBI:59789"/>
    </ligand>
</feature>
<dbReference type="Proteomes" id="UP001157109">
    <property type="component" value="Unassembled WGS sequence"/>
</dbReference>
<keyword evidence="9" id="KW-1185">Reference proteome</keyword>
<organism evidence="8 9">
    <name type="scientific">Arsenicicoccus piscis</name>
    <dbReference type="NCBI Taxonomy" id="673954"/>
    <lineage>
        <taxon>Bacteria</taxon>
        <taxon>Bacillati</taxon>
        <taxon>Actinomycetota</taxon>
        <taxon>Actinomycetes</taxon>
        <taxon>Micrococcales</taxon>
        <taxon>Intrasporangiaceae</taxon>
        <taxon>Arsenicicoccus</taxon>
    </lineage>
</organism>
<keyword evidence="1 6" id="KW-0963">Cytoplasm</keyword>
<evidence type="ECO:0000313" key="8">
    <source>
        <dbReference type="EMBL" id="GMA21584.1"/>
    </source>
</evidence>
<dbReference type="GO" id="GO:0008168">
    <property type="term" value="F:methyltransferase activity"/>
    <property type="evidence" value="ECO:0007669"/>
    <property type="project" value="UniProtKB-KW"/>
</dbReference>
<dbReference type="GO" id="GO:0032259">
    <property type="term" value="P:methylation"/>
    <property type="evidence" value="ECO:0007669"/>
    <property type="project" value="UniProtKB-KW"/>
</dbReference>
<comment type="subcellular location">
    <subcellularLocation>
        <location evidence="6">Cytoplasm</location>
    </subcellularLocation>
</comment>
<keyword evidence="2 6" id="KW-0698">rRNA processing</keyword>
<sequence>MPAAPEAAGTVFGDRLPLAVAFCEQLATTGVSHGLIGPREVPRLWERHILNCAVVAELIPAATGDGGVGAGASSGETRLSVIDVGSGAGLPGLALAIARPDLHLHLVEPMLRRTTWLQSVVDELALDNVTVHRGRAEEFAGRLSAPVVTARAVARIDRLAAWCLPLLDPAGVLLALKGSSAQEELDEEAGALARLGATSFDVVGCGDGLVEPATVVARVAVSPEHRPGVVSGGAGAGSAGGRARDARKARSGKSAKSGRAERPGQGRRRST</sequence>
<dbReference type="Pfam" id="PF02527">
    <property type="entry name" value="GidB"/>
    <property type="match status" value="1"/>
</dbReference>
<dbReference type="Gene3D" id="3.40.50.150">
    <property type="entry name" value="Vaccinia Virus protein VP39"/>
    <property type="match status" value="1"/>
</dbReference>
<dbReference type="InterPro" id="IPR029063">
    <property type="entry name" value="SAM-dependent_MTases_sf"/>
</dbReference>
<gene>
    <name evidence="6 8" type="primary">rsmG</name>
    <name evidence="8" type="ORF">GCM10025862_36050</name>
</gene>
<dbReference type="EMBL" id="BSUJ01000001">
    <property type="protein sequence ID" value="GMA21584.1"/>
    <property type="molecule type" value="Genomic_DNA"/>
</dbReference>
<feature type="region of interest" description="Disordered" evidence="7">
    <location>
        <begin position="226"/>
        <end position="271"/>
    </location>
</feature>